<evidence type="ECO:0000256" key="13">
    <source>
        <dbReference type="ARBA" id="ARBA00023316"/>
    </source>
</evidence>
<evidence type="ECO:0000256" key="9">
    <source>
        <dbReference type="ARBA" id="ARBA00022842"/>
    </source>
</evidence>
<dbReference type="EMBL" id="MZGV01000015">
    <property type="protein sequence ID" value="OPJ62409.1"/>
    <property type="molecule type" value="Genomic_DNA"/>
</dbReference>
<evidence type="ECO:0000256" key="1">
    <source>
        <dbReference type="ARBA" id="ARBA00001936"/>
    </source>
</evidence>
<feature type="binding site" evidence="16">
    <location>
        <position position="260"/>
    </location>
    <ligand>
        <name>Mg(2+)</name>
        <dbReference type="ChEBI" id="CHEBI:18420"/>
        <label>1</label>
    </ligand>
</feature>
<feature type="active site" evidence="15">
    <location>
        <position position="271"/>
    </location>
</feature>
<dbReference type="Pfam" id="PF01820">
    <property type="entry name" value="Dala_Dala_lig_N"/>
    <property type="match status" value="2"/>
</dbReference>
<dbReference type="PANTHER" id="PTHR23132:SF23">
    <property type="entry name" value="D-ALANINE--D-ALANINE LIGASE B"/>
    <property type="match status" value="1"/>
</dbReference>
<dbReference type="InterPro" id="IPR011095">
    <property type="entry name" value="Dala_Dala_lig_C"/>
</dbReference>
<evidence type="ECO:0000313" key="20">
    <source>
        <dbReference type="Proteomes" id="UP000190080"/>
    </source>
</evidence>
<feature type="active site" evidence="15">
    <location>
        <position position="142"/>
    </location>
</feature>
<dbReference type="RefSeq" id="WP_079423412.1">
    <property type="nucleotide sequence ID" value="NZ_MZGV01000015.1"/>
</dbReference>
<comment type="similarity">
    <text evidence="3 14">Belongs to the D-alanine--D-alanine ligase family.</text>
</comment>
<comment type="cofactor">
    <cofactor evidence="16">
        <name>Mg(2+)</name>
        <dbReference type="ChEBI" id="CHEBI:18420"/>
    </cofactor>
    <cofactor evidence="16">
        <name>Mn(2+)</name>
        <dbReference type="ChEBI" id="CHEBI:29035"/>
    </cofactor>
    <text evidence="16">Binds 2 magnesium or manganese ions per subunit.</text>
</comment>
<evidence type="ECO:0000256" key="17">
    <source>
        <dbReference type="PROSITE-ProRule" id="PRU00409"/>
    </source>
</evidence>
<dbReference type="PROSITE" id="PS00843">
    <property type="entry name" value="DALA_DALA_LIGASE_1"/>
    <property type="match status" value="1"/>
</dbReference>
<dbReference type="Proteomes" id="UP000190080">
    <property type="component" value="Unassembled WGS sequence"/>
</dbReference>
<evidence type="ECO:0000259" key="18">
    <source>
        <dbReference type="PROSITE" id="PS50975"/>
    </source>
</evidence>
<comment type="caution">
    <text evidence="19">The sequence shown here is derived from an EMBL/GenBank/DDBJ whole genome shotgun (WGS) entry which is preliminary data.</text>
</comment>
<dbReference type="SUPFAM" id="SSF56059">
    <property type="entry name" value="Glutathione synthetase ATP-binding domain-like"/>
    <property type="match status" value="1"/>
</dbReference>
<dbReference type="PROSITE" id="PS50975">
    <property type="entry name" value="ATP_GRASP"/>
    <property type="match status" value="1"/>
</dbReference>
<dbReference type="UniPathway" id="UPA00219"/>
<dbReference type="GO" id="GO:0008716">
    <property type="term" value="F:D-alanine-D-alanine ligase activity"/>
    <property type="evidence" value="ECO:0007669"/>
    <property type="project" value="UniProtKB-UniRule"/>
</dbReference>
<dbReference type="InterPro" id="IPR011127">
    <property type="entry name" value="Dala_Dala_lig_N"/>
</dbReference>
<keyword evidence="4 14" id="KW-0963">Cytoplasm</keyword>
<keyword evidence="5 14" id="KW-0436">Ligase</keyword>
<feature type="binding site" evidence="16">
    <location>
        <position position="262"/>
    </location>
    <ligand>
        <name>Mg(2+)</name>
        <dbReference type="ChEBI" id="CHEBI:18420"/>
        <label>2</label>
    </ligand>
</feature>
<dbReference type="InterPro" id="IPR013815">
    <property type="entry name" value="ATP_grasp_subdomain_1"/>
</dbReference>
<comment type="function">
    <text evidence="14">Cell wall formation.</text>
</comment>
<comment type="catalytic activity">
    <reaction evidence="14">
        <text>2 D-alanine + ATP = D-alanyl-D-alanine + ADP + phosphate + H(+)</text>
        <dbReference type="Rhea" id="RHEA:11224"/>
        <dbReference type="ChEBI" id="CHEBI:15378"/>
        <dbReference type="ChEBI" id="CHEBI:30616"/>
        <dbReference type="ChEBI" id="CHEBI:43474"/>
        <dbReference type="ChEBI" id="CHEBI:57416"/>
        <dbReference type="ChEBI" id="CHEBI:57822"/>
        <dbReference type="ChEBI" id="CHEBI:456216"/>
        <dbReference type="EC" id="6.3.2.4"/>
    </reaction>
</comment>
<feature type="binding site" evidence="16">
    <location>
        <position position="260"/>
    </location>
    <ligand>
        <name>Mg(2+)</name>
        <dbReference type="ChEBI" id="CHEBI:18420"/>
        <label>2</label>
    </ligand>
</feature>
<reference evidence="19 20" key="1">
    <citation type="submission" date="2017-03" db="EMBL/GenBank/DDBJ databases">
        <title>Genome sequence of Clostridium oryzae DSM 28571.</title>
        <authorList>
            <person name="Poehlein A."/>
            <person name="Daniel R."/>
        </authorList>
    </citation>
    <scope>NUCLEOTIDE SEQUENCE [LARGE SCALE GENOMIC DNA]</scope>
    <source>
        <strain evidence="19 20">DSM 28571</strain>
    </source>
</reference>
<dbReference type="InterPro" id="IPR000291">
    <property type="entry name" value="D-Ala_lig_Van_CS"/>
</dbReference>
<comment type="cofactor">
    <cofactor evidence="1">
        <name>Mn(2+)</name>
        <dbReference type="ChEBI" id="CHEBI:29035"/>
    </cofactor>
</comment>
<dbReference type="OrthoDB" id="9813261at2"/>
<keyword evidence="12 16" id="KW-0464">Manganese</keyword>
<evidence type="ECO:0000256" key="4">
    <source>
        <dbReference type="ARBA" id="ARBA00022490"/>
    </source>
</evidence>
<feature type="binding site" evidence="16">
    <location>
        <position position="248"/>
    </location>
    <ligand>
        <name>Mg(2+)</name>
        <dbReference type="ChEBI" id="CHEBI:18420"/>
        <label>1</label>
    </ligand>
</feature>
<sequence>MRIGVIDGGISSEKEISILSGREIIANIDKNKYEVKEILIEKEEDVFEKIKDIDFAFIALHGKFGEDGKIQAVLETKGIPYNGCGVLTSALCMDKNLSKKIFLSEGVKTADWVMVTPEDELPMDKLKKFGYPLVVKPNNGGSSIGIFLVKDEKELKAALEESFKYDKNVLIEEYIKGQEITCSMLDGEILPTIFINPSEEFFDYQSKYYDNGTKEVVGELPKHLDDKLKVIAKKCWKLFNLEVYSRIDFLIKDDEFYALEVNTLPGMTANSLVPKSAKAVGIDFPKLLDKVIDCSLRK</sequence>
<dbReference type="HAMAP" id="MF_00047">
    <property type="entry name" value="Dala_Dala_lig"/>
    <property type="match status" value="1"/>
</dbReference>
<evidence type="ECO:0000256" key="14">
    <source>
        <dbReference type="HAMAP-Rule" id="MF_00047"/>
    </source>
</evidence>
<organism evidence="19 20">
    <name type="scientific">Clostridium oryzae</name>
    <dbReference type="NCBI Taxonomy" id="1450648"/>
    <lineage>
        <taxon>Bacteria</taxon>
        <taxon>Bacillati</taxon>
        <taxon>Bacillota</taxon>
        <taxon>Clostridia</taxon>
        <taxon>Eubacteriales</taxon>
        <taxon>Clostridiaceae</taxon>
        <taxon>Clostridium</taxon>
    </lineage>
</organism>
<dbReference type="PANTHER" id="PTHR23132">
    <property type="entry name" value="D-ALANINE--D-ALANINE LIGASE"/>
    <property type="match status" value="1"/>
</dbReference>
<dbReference type="GO" id="GO:0005524">
    <property type="term" value="F:ATP binding"/>
    <property type="evidence" value="ECO:0007669"/>
    <property type="project" value="UniProtKB-UniRule"/>
</dbReference>
<keyword evidence="7 17" id="KW-0547">Nucleotide-binding</keyword>
<dbReference type="Gene3D" id="3.40.50.20">
    <property type="match status" value="1"/>
</dbReference>
<evidence type="ECO:0000256" key="2">
    <source>
        <dbReference type="ARBA" id="ARBA00004496"/>
    </source>
</evidence>
<dbReference type="GO" id="GO:0005737">
    <property type="term" value="C:cytoplasm"/>
    <property type="evidence" value="ECO:0007669"/>
    <property type="project" value="UniProtKB-SubCell"/>
</dbReference>
<dbReference type="PIRSF" id="PIRSF039102">
    <property type="entry name" value="Ddl/VanB"/>
    <property type="match status" value="1"/>
</dbReference>
<dbReference type="GO" id="GO:0071555">
    <property type="term" value="P:cell wall organization"/>
    <property type="evidence" value="ECO:0007669"/>
    <property type="project" value="UniProtKB-KW"/>
</dbReference>
<evidence type="ECO:0000313" key="19">
    <source>
        <dbReference type="EMBL" id="OPJ62409.1"/>
    </source>
</evidence>
<dbReference type="NCBIfam" id="NF002378">
    <property type="entry name" value="PRK01372.1"/>
    <property type="match status" value="1"/>
</dbReference>
<comment type="pathway">
    <text evidence="14">Cell wall biogenesis; peptidoglycan biosynthesis.</text>
</comment>
<dbReference type="Pfam" id="PF07478">
    <property type="entry name" value="Dala_Dala_lig_C"/>
    <property type="match status" value="1"/>
</dbReference>
<keyword evidence="8 17" id="KW-0067">ATP-binding</keyword>
<dbReference type="PROSITE" id="PS00844">
    <property type="entry name" value="DALA_DALA_LIGASE_2"/>
    <property type="match status" value="1"/>
</dbReference>
<evidence type="ECO:0000256" key="8">
    <source>
        <dbReference type="ARBA" id="ARBA00022840"/>
    </source>
</evidence>
<keyword evidence="13 14" id="KW-0961">Cell wall biogenesis/degradation</keyword>
<dbReference type="GO" id="GO:0009252">
    <property type="term" value="P:peptidoglycan biosynthetic process"/>
    <property type="evidence" value="ECO:0007669"/>
    <property type="project" value="UniProtKB-UniRule"/>
</dbReference>
<dbReference type="Gene3D" id="3.30.1490.20">
    <property type="entry name" value="ATP-grasp fold, A domain"/>
    <property type="match status" value="1"/>
</dbReference>
<evidence type="ECO:0000256" key="16">
    <source>
        <dbReference type="PIRSR" id="PIRSR039102-3"/>
    </source>
</evidence>
<feature type="active site" evidence="15">
    <location>
        <position position="13"/>
    </location>
</feature>
<dbReference type="SUPFAM" id="SSF52440">
    <property type="entry name" value="PreATP-grasp domain"/>
    <property type="match status" value="1"/>
</dbReference>
<dbReference type="FunFam" id="3.40.50.20:FF:000031">
    <property type="entry name" value="D-alanine--D-alanine ligase"/>
    <property type="match status" value="1"/>
</dbReference>
<evidence type="ECO:0000256" key="15">
    <source>
        <dbReference type="PIRSR" id="PIRSR039102-1"/>
    </source>
</evidence>
<evidence type="ECO:0000256" key="12">
    <source>
        <dbReference type="ARBA" id="ARBA00023211"/>
    </source>
</evidence>
<keyword evidence="10 14" id="KW-0133">Cell shape</keyword>
<dbReference type="AlphaFoldDB" id="A0A1V4IRA0"/>
<accession>A0A1V4IRA0</accession>
<evidence type="ECO:0000256" key="7">
    <source>
        <dbReference type="ARBA" id="ARBA00022741"/>
    </source>
</evidence>
<protein>
    <recommendedName>
        <fullName evidence="14">D-alanine--D-alanine ligase</fullName>
        <ecNumber evidence="14">6.3.2.4</ecNumber>
    </recommendedName>
    <alternativeName>
        <fullName evidence="14">D-Ala-D-Ala ligase</fullName>
    </alternativeName>
    <alternativeName>
        <fullName evidence="14">D-alanylalanine synthetase</fullName>
    </alternativeName>
</protein>
<name>A0A1V4IRA0_9CLOT</name>
<keyword evidence="9 16" id="KW-0460">Magnesium</keyword>
<dbReference type="EC" id="6.3.2.4" evidence="14"/>
<evidence type="ECO:0000256" key="3">
    <source>
        <dbReference type="ARBA" id="ARBA00010871"/>
    </source>
</evidence>
<evidence type="ECO:0000256" key="5">
    <source>
        <dbReference type="ARBA" id="ARBA00022598"/>
    </source>
</evidence>
<evidence type="ECO:0000256" key="6">
    <source>
        <dbReference type="ARBA" id="ARBA00022723"/>
    </source>
</evidence>
<gene>
    <name evidence="14 19" type="primary">ddl</name>
    <name evidence="19" type="ORF">CLORY_17780</name>
</gene>
<dbReference type="Gene3D" id="3.30.470.20">
    <property type="entry name" value="ATP-grasp fold, B domain"/>
    <property type="match status" value="1"/>
</dbReference>
<evidence type="ECO:0000256" key="11">
    <source>
        <dbReference type="ARBA" id="ARBA00022984"/>
    </source>
</evidence>
<dbReference type="InterPro" id="IPR016185">
    <property type="entry name" value="PreATP-grasp_dom_sf"/>
</dbReference>
<dbReference type="InterPro" id="IPR005905">
    <property type="entry name" value="D_ala_D_ala"/>
</dbReference>
<comment type="subcellular location">
    <subcellularLocation>
        <location evidence="2 14">Cytoplasm</location>
    </subcellularLocation>
</comment>
<dbReference type="NCBIfam" id="TIGR01205">
    <property type="entry name" value="D_ala_D_alaTIGR"/>
    <property type="match status" value="1"/>
</dbReference>
<dbReference type="STRING" id="1450648.CLORY_17780"/>
<dbReference type="GO" id="GO:0046872">
    <property type="term" value="F:metal ion binding"/>
    <property type="evidence" value="ECO:0007669"/>
    <property type="project" value="UniProtKB-KW"/>
</dbReference>
<keyword evidence="20" id="KW-1185">Reference proteome</keyword>
<keyword evidence="6 16" id="KW-0479">Metal-binding</keyword>
<proteinExistence type="inferred from homology"/>
<feature type="domain" description="ATP-grasp" evidence="18">
    <location>
        <begin position="99"/>
        <end position="293"/>
    </location>
</feature>
<dbReference type="GO" id="GO:0008360">
    <property type="term" value="P:regulation of cell shape"/>
    <property type="evidence" value="ECO:0007669"/>
    <property type="project" value="UniProtKB-KW"/>
</dbReference>
<evidence type="ECO:0000256" key="10">
    <source>
        <dbReference type="ARBA" id="ARBA00022960"/>
    </source>
</evidence>
<dbReference type="InterPro" id="IPR011761">
    <property type="entry name" value="ATP-grasp"/>
</dbReference>
<keyword evidence="11 14" id="KW-0573">Peptidoglycan synthesis</keyword>